<reference evidence="1 2" key="1">
    <citation type="submission" date="2022-05" db="EMBL/GenBank/DDBJ databases">
        <authorList>
            <consortium name="Genoscope - CEA"/>
            <person name="William W."/>
        </authorList>
    </citation>
    <scope>NUCLEOTIDE SEQUENCE [LARGE SCALE GENOMIC DNA]</scope>
</reference>
<name>A0ABN8P574_9CNID</name>
<protein>
    <submittedName>
        <fullName evidence="1">Uncharacterized protein</fullName>
    </submittedName>
</protein>
<accession>A0ABN8P574</accession>
<dbReference type="SUPFAM" id="SSF63501">
    <property type="entry name" value="Frizzled cysteine-rich domain"/>
    <property type="match status" value="1"/>
</dbReference>
<proteinExistence type="predicted"/>
<comment type="caution">
    <text evidence="1">The sequence shown here is derived from an EMBL/GenBank/DDBJ whole genome shotgun (WGS) entry which is preliminary data.</text>
</comment>
<evidence type="ECO:0000313" key="2">
    <source>
        <dbReference type="Proteomes" id="UP001159405"/>
    </source>
</evidence>
<keyword evidence="2" id="KW-1185">Reference proteome</keyword>
<dbReference type="EMBL" id="CALNXK010000051">
    <property type="protein sequence ID" value="CAH3132647.1"/>
    <property type="molecule type" value="Genomic_DNA"/>
</dbReference>
<dbReference type="InterPro" id="IPR036790">
    <property type="entry name" value="Frizzled_dom_sf"/>
</dbReference>
<dbReference type="Proteomes" id="UP001159405">
    <property type="component" value="Unassembled WGS sequence"/>
</dbReference>
<dbReference type="Gene3D" id="1.10.2000.10">
    <property type="entry name" value="Frizzled cysteine-rich domain"/>
    <property type="match status" value="1"/>
</dbReference>
<gene>
    <name evidence="1" type="ORF">PLOB_00036048</name>
</gene>
<organism evidence="1 2">
    <name type="scientific">Porites lobata</name>
    <dbReference type="NCBI Taxonomy" id="104759"/>
    <lineage>
        <taxon>Eukaryota</taxon>
        <taxon>Metazoa</taxon>
        <taxon>Cnidaria</taxon>
        <taxon>Anthozoa</taxon>
        <taxon>Hexacorallia</taxon>
        <taxon>Scleractinia</taxon>
        <taxon>Fungiina</taxon>
        <taxon>Poritidae</taxon>
        <taxon>Porites</taxon>
    </lineage>
</organism>
<sequence length="142" mass="16477">MLNHDKKEEEAALEVHQFWIPIKVKCSPDFKIVLCSMYTPKFSKKRVYPLMPQYGVSWPELEMREKQQQHKGPQSWQCHHLWRLFAPHALIVKHALQLRRVFIRKGQPLCLPLGPSGLGKCKDWLTGVGLSAATTLVHRDVK</sequence>
<evidence type="ECO:0000313" key="1">
    <source>
        <dbReference type="EMBL" id="CAH3132647.1"/>
    </source>
</evidence>